<dbReference type="RefSeq" id="WP_125567997.1">
    <property type="nucleotide sequence ID" value="NZ_AP019307.1"/>
</dbReference>
<dbReference type="EMBL" id="AP019307">
    <property type="protein sequence ID" value="BBH17101.1"/>
    <property type="molecule type" value="Genomic_DNA"/>
</dbReference>
<keyword evidence="2" id="KW-1185">Reference proteome</keyword>
<proteinExistence type="predicted"/>
<evidence type="ECO:0000313" key="2">
    <source>
        <dbReference type="Proteomes" id="UP000271573"/>
    </source>
</evidence>
<dbReference type="Proteomes" id="UP000271573">
    <property type="component" value="Chromosome"/>
</dbReference>
<sequence length="305" mass="33493">MQRTPLDRLILAQDGVVRRDQLAGLAISRDTVRANLRADRWVRRSSTVVTTFTGTPTAIQQQWIAVLHGGPDALLGGLAAASAAGLKNWAREEIPVYIPADGGPARPAPDFARYIRTRRDLRSLRAGRPGVPRLRLEPAVLLWAANQSSPSTIRGALSACVQQRLTDPAQLLDWIDRLAPLARSPLMRDTLEMITGGAHSNAEMNLKRLCQRFGLQPPVRQTKRRDAHGHVRFTDAEWRTADGRTVVLEIDGAFHMEVEHWEADMARARALSSPLVNVLQCTAEEAGESAELAADLVRLGVPRAA</sequence>
<protein>
    <recommendedName>
        <fullName evidence="3">DUF559 domain-containing protein</fullName>
    </recommendedName>
</protein>
<dbReference type="OrthoDB" id="3209715at2"/>
<dbReference type="AlphaFoldDB" id="A0A3G9ITZ7"/>
<accession>A0A3G9ITZ7</accession>
<evidence type="ECO:0000313" key="1">
    <source>
        <dbReference type="EMBL" id="BBH17101.1"/>
    </source>
</evidence>
<name>A0A3G9ITZ7_9ACTN</name>
<dbReference type="KEGG" id="nbe:Back2_13880"/>
<evidence type="ECO:0008006" key="3">
    <source>
        <dbReference type="Google" id="ProtNLM"/>
    </source>
</evidence>
<reference evidence="1 2" key="1">
    <citation type="submission" date="2018-11" db="EMBL/GenBank/DDBJ databases">
        <title>Complete genome sequence of Nocardioides baekrokdamisoli strain KCTC 39748.</title>
        <authorList>
            <person name="Kang S.W."/>
            <person name="Lee K.C."/>
            <person name="Kim K.K."/>
            <person name="Kim J.S."/>
            <person name="Kim D.S."/>
            <person name="Ko S.H."/>
            <person name="Yang S.H."/>
            <person name="Shin Y.K."/>
            <person name="Lee J.S."/>
        </authorList>
    </citation>
    <scope>NUCLEOTIDE SEQUENCE [LARGE SCALE GENOMIC DNA]</scope>
    <source>
        <strain evidence="1 2">KCTC 39748</strain>
    </source>
</reference>
<organism evidence="1 2">
    <name type="scientific">Nocardioides baekrokdamisoli</name>
    <dbReference type="NCBI Taxonomy" id="1804624"/>
    <lineage>
        <taxon>Bacteria</taxon>
        <taxon>Bacillati</taxon>
        <taxon>Actinomycetota</taxon>
        <taxon>Actinomycetes</taxon>
        <taxon>Propionibacteriales</taxon>
        <taxon>Nocardioidaceae</taxon>
        <taxon>Nocardioides</taxon>
    </lineage>
</organism>
<gene>
    <name evidence="1" type="ORF">Back2_13880</name>
</gene>